<evidence type="ECO:0000313" key="1">
    <source>
        <dbReference type="EMBL" id="SFE79695.1"/>
    </source>
</evidence>
<evidence type="ECO:0000313" key="2">
    <source>
        <dbReference type="Proteomes" id="UP000198520"/>
    </source>
</evidence>
<reference evidence="2" key="1">
    <citation type="submission" date="2016-10" db="EMBL/GenBank/DDBJ databases">
        <authorList>
            <person name="Varghese N."/>
            <person name="Submissions S."/>
        </authorList>
    </citation>
    <scope>NUCLEOTIDE SEQUENCE [LARGE SCALE GENOMIC DNA]</scope>
    <source>
        <strain evidence="2">DSM 19083</strain>
    </source>
</reference>
<gene>
    <name evidence="1" type="ORF">SAMN04488035_0556</name>
</gene>
<keyword evidence="2" id="KW-1185">Reference proteome</keyword>
<sequence length="191" mass="20673">MLGPMSTEPTDRTFTLEELTLSETVREIEQHVATGGWDGPPRVFAILRTARALEATPELTEQMPELPTALEANQYHLLSVEQEDLPPASSLEELLGSLAWPPTVDGAAVVVERVIVPPEAEVDMPEDPDAAIAYLAQHPDRQDVRLAVAVLRDGPSWCAIRTKANDDPTQVGLGPDLVPGLVEALHATFSD</sequence>
<dbReference type="Proteomes" id="UP000198520">
    <property type="component" value="Unassembled WGS sequence"/>
</dbReference>
<protein>
    <submittedName>
        <fullName evidence="1">Uncharacterized protein</fullName>
    </submittedName>
</protein>
<dbReference type="STRING" id="285351.SAMN04488035_0556"/>
<accession>A0A1I2DGG0</accession>
<proteinExistence type="predicted"/>
<dbReference type="InterPro" id="IPR047681">
    <property type="entry name" value="PPA1309-like"/>
</dbReference>
<dbReference type="EMBL" id="FONZ01000001">
    <property type="protein sequence ID" value="SFE79695.1"/>
    <property type="molecule type" value="Genomic_DNA"/>
</dbReference>
<name>A0A1I2DGG0_9MICO</name>
<dbReference type="NCBIfam" id="NF040618">
    <property type="entry name" value="PPA1309_fam"/>
    <property type="match status" value="1"/>
</dbReference>
<dbReference type="AlphaFoldDB" id="A0A1I2DGG0"/>
<organism evidence="1 2">
    <name type="scientific">Flavimobilis marinus</name>
    <dbReference type="NCBI Taxonomy" id="285351"/>
    <lineage>
        <taxon>Bacteria</taxon>
        <taxon>Bacillati</taxon>
        <taxon>Actinomycetota</taxon>
        <taxon>Actinomycetes</taxon>
        <taxon>Micrococcales</taxon>
        <taxon>Jonesiaceae</taxon>
        <taxon>Flavimobilis</taxon>
    </lineage>
</organism>